<protein>
    <submittedName>
        <fullName evidence="1">Uncharacterized protein</fullName>
    </submittedName>
</protein>
<name>A0A0F9Q0Z7_9ZZZZ</name>
<gene>
    <name evidence="1" type="ORF">LCGC14_0831810</name>
</gene>
<comment type="caution">
    <text evidence="1">The sequence shown here is derived from an EMBL/GenBank/DDBJ whole genome shotgun (WGS) entry which is preliminary data.</text>
</comment>
<organism evidence="1">
    <name type="scientific">marine sediment metagenome</name>
    <dbReference type="NCBI Taxonomy" id="412755"/>
    <lineage>
        <taxon>unclassified sequences</taxon>
        <taxon>metagenomes</taxon>
        <taxon>ecological metagenomes</taxon>
    </lineage>
</organism>
<reference evidence="1" key="1">
    <citation type="journal article" date="2015" name="Nature">
        <title>Complex archaea that bridge the gap between prokaryotes and eukaryotes.</title>
        <authorList>
            <person name="Spang A."/>
            <person name="Saw J.H."/>
            <person name="Jorgensen S.L."/>
            <person name="Zaremba-Niedzwiedzka K."/>
            <person name="Martijn J."/>
            <person name="Lind A.E."/>
            <person name="van Eijk R."/>
            <person name="Schleper C."/>
            <person name="Guy L."/>
            <person name="Ettema T.J."/>
        </authorList>
    </citation>
    <scope>NUCLEOTIDE SEQUENCE</scope>
</reference>
<dbReference type="EMBL" id="LAZR01002389">
    <property type="protein sequence ID" value="KKN30672.1"/>
    <property type="molecule type" value="Genomic_DNA"/>
</dbReference>
<accession>A0A0F9Q0Z7</accession>
<proteinExistence type="predicted"/>
<dbReference type="AlphaFoldDB" id="A0A0F9Q0Z7"/>
<sequence length="71" mass="7886">MTDYQRGVSDARKVVFDQRLQFGYISKEAVVLIHCLDIIDRLTKCPGANDYDRGRADVANEIQAATVAGKV</sequence>
<evidence type="ECO:0000313" key="1">
    <source>
        <dbReference type="EMBL" id="KKN30672.1"/>
    </source>
</evidence>